<dbReference type="EMBL" id="BTSX01000006">
    <property type="protein sequence ID" value="GMT02723.1"/>
    <property type="molecule type" value="Genomic_DNA"/>
</dbReference>
<dbReference type="Proteomes" id="UP001432027">
    <property type="component" value="Unassembled WGS sequence"/>
</dbReference>
<evidence type="ECO:0000313" key="1">
    <source>
        <dbReference type="EMBL" id="GMT02723.1"/>
    </source>
</evidence>
<sequence>IVLLEKNLHFSNDDALLYGEICCRFLDKVDQYRDNIGDYAEKLNDDMGTMYEFTSTPEDGKQLRRLLHRFAADKPSILDENHFDTEFFDSLFAEY</sequence>
<feature type="non-terminal residue" evidence="1">
    <location>
        <position position="1"/>
    </location>
</feature>
<organism evidence="1 2">
    <name type="scientific">Pristionchus entomophagus</name>
    <dbReference type="NCBI Taxonomy" id="358040"/>
    <lineage>
        <taxon>Eukaryota</taxon>
        <taxon>Metazoa</taxon>
        <taxon>Ecdysozoa</taxon>
        <taxon>Nematoda</taxon>
        <taxon>Chromadorea</taxon>
        <taxon>Rhabditida</taxon>
        <taxon>Rhabditina</taxon>
        <taxon>Diplogasteromorpha</taxon>
        <taxon>Diplogasteroidea</taxon>
        <taxon>Neodiplogasteridae</taxon>
        <taxon>Pristionchus</taxon>
    </lineage>
</organism>
<protein>
    <submittedName>
        <fullName evidence="1">Uncharacterized protein</fullName>
    </submittedName>
</protein>
<evidence type="ECO:0000313" key="2">
    <source>
        <dbReference type="Proteomes" id="UP001432027"/>
    </source>
</evidence>
<accession>A0AAV5U8N4</accession>
<name>A0AAV5U8N4_9BILA</name>
<reference evidence="1" key="1">
    <citation type="submission" date="2023-10" db="EMBL/GenBank/DDBJ databases">
        <title>Genome assembly of Pristionchus species.</title>
        <authorList>
            <person name="Yoshida K."/>
            <person name="Sommer R.J."/>
        </authorList>
    </citation>
    <scope>NUCLEOTIDE SEQUENCE</scope>
    <source>
        <strain evidence="1">RS0144</strain>
    </source>
</reference>
<proteinExistence type="predicted"/>
<comment type="caution">
    <text evidence="1">The sequence shown here is derived from an EMBL/GenBank/DDBJ whole genome shotgun (WGS) entry which is preliminary data.</text>
</comment>
<keyword evidence="2" id="KW-1185">Reference proteome</keyword>
<gene>
    <name evidence="1" type="ORF">PENTCL1PPCAC_24897</name>
</gene>
<dbReference type="AlphaFoldDB" id="A0AAV5U8N4"/>